<accession>A0A3M9X4W0</accession>
<dbReference type="Pfam" id="PF06155">
    <property type="entry name" value="GBBH-like_N"/>
    <property type="match status" value="1"/>
</dbReference>
<evidence type="ECO:0000259" key="3">
    <source>
        <dbReference type="Pfam" id="PF06155"/>
    </source>
</evidence>
<name>A0A3M9X4W0_9HYPH</name>
<evidence type="ECO:0000256" key="1">
    <source>
        <dbReference type="ARBA" id="ARBA00022723"/>
    </source>
</evidence>
<dbReference type="AlphaFoldDB" id="A0A3M9X4W0"/>
<feature type="domain" description="Gamma-butyrobetaine hydroxylase-like N-terminal" evidence="3">
    <location>
        <begin position="26"/>
        <end position="105"/>
    </location>
</feature>
<keyword evidence="2" id="KW-0408">Iron</keyword>
<dbReference type="PANTHER" id="PTHR35303">
    <property type="entry name" value="OS02G0197800 PROTEIN"/>
    <property type="match status" value="1"/>
</dbReference>
<organism evidence="4 5">
    <name type="scientific">Mesorhizobium japonicum</name>
    <dbReference type="NCBI Taxonomy" id="2066070"/>
    <lineage>
        <taxon>Bacteria</taxon>
        <taxon>Pseudomonadati</taxon>
        <taxon>Pseudomonadota</taxon>
        <taxon>Alphaproteobacteria</taxon>
        <taxon>Hyphomicrobiales</taxon>
        <taxon>Phyllobacteriaceae</taxon>
        <taxon>Mesorhizobium</taxon>
    </lineage>
</organism>
<reference evidence="4 5" key="1">
    <citation type="journal article" date="2018" name="Mol. Plant Microbe Interact.">
        <title>Taxonomically Different Co-Microsymbionts of a Relict Legume, Oxytropis popoviana, Have Complementary Sets of Symbiotic Genes and Together Increase the Efficiency of Plant Nodulation.</title>
        <authorList>
            <person name="Safronova V."/>
            <person name="Belimov A."/>
            <person name="Sazanova A."/>
            <person name="Chirak E."/>
            <person name="Verkhozina A."/>
            <person name="Kuznetsova I."/>
            <person name="Andronov E."/>
            <person name="Puhalsky J."/>
            <person name="Tikhonovich I."/>
        </authorList>
    </citation>
    <scope>NUCLEOTIDE SEQUENCE [LARGE SCALE GENOMIC DNA]</scope>
    <source>
        <strain evidence="4 5">Opo-235</strain>
    </source>
</reference>
<dbReference type="InterPro" id="IPR038492">
    <property type="entry name" value="GBBH-like_N_sf"/>
</dbReference>
<evidence type="ECO:0000313" key="4">
    <source>
        <dbReference type="EMBL" id="RNJ42726.1"/>
    </source>
</evidence>
<dbReference type="GO" id="GO:0046872">
    <property type="term" value="F:metal ion binding"/>
    <property type="evidence" value="ECO:0007669"/>
    <property type="project" value="UniProtKB-KW"/>
</dbReference>
<dbReference type="InterPro" id="IPR010376">
    <property type="entry name" value="GBBH-like_N"/>
</dbReference>
<evidence type="ECO:0000313" key="5">
    <source>
        <dbReference type="Proteomes" id="UP000275436"/>
    </source>
</evidence>
<gene>
    <name evidence="4" type="ORF">DNR46_26785</name>
</gene>
<dbReference type="EMBL" id="QKOD01000009">
    <property type="protein sequence ID" value="RNJ42726.1"/>
    <property type="molecule type" value="Genomic_DNA"/>
</dbReference>
<keyword evidence="1" id="KW-0479">Metal-binding</keyword>
<dbReference type="Proteomes" id="UP000275436">
    <property type="component" value="Unassembled WGS sequence"/>
</dbReference>
<evidence type="ECO:0000256" key="2">
    <source>
        <dbReference type="ARBA" id="ARBA00023004"/>
    </source>
</evidence>
<sequence length="112" mass="12376">MCRFRCSLRWGEPSDKTVKPLELRVTAARGLLSVTWDDGAVSLIPASMLRARSRAAQQVRAEIEGNKNSFETVTVTSAEAIGSYAIRLVFSDGHDRGIYPWSYLREIADSAA</sequence>
<dbReference type="Gene3D" id="3.30.2020.30">
    <property type="match status" value="1"/>
</dbReference>
<protein>
    <submittedName>
        <fullName evidence="4">DUF971 domain-containing protein</fullName>
    </submittedName>
</protein>
<comment type="caution">
    <text evidence="4">The sequence shown here is derived from an EMBL/GenBank/DDBJ whole genome shotgun (WGS) entry which is preliminary data.</text>
</comment>
<proteinExistence type="predicted"/>